<reference evidence="1" key="1">
    <citation type="submission" date="2024-09" db="EMBL/GenBank/DDBJ databases">
        <title>Black Yeasts Isolated from many extreme environments.</title>
        <authorList>
            <person name="Coleine C."/>
            <person name="Stajich J.E."/>
            <person name="Selbmann L."/>
        </authorList>
    </citation>
    <scope>NUCLEOTIDE SEQUENCE</scope>
    <source>
        <strain evidence="1">CCFEE 5737</strain>
    </source>
</reference>
<comment type="caution">
    <text evidence="1">The sequence shown here is derived from an EMBL/GenBank/DDBJ whole genome shotgun (WGS) entry which is preliminary data.</text>
</comment>
<proteinExistence type="predicted"/>
<sequence>GYQVLCLDQRGTGLSTPMTASTLGLRGYEDLQAQYVKSYRADSIVRDCEAIRKALTAEYPEEKKKWSIMGQSFGGFCCTSYLSMYPQGLREAFLYGGLPPMVKSPDPVYERLFKRVAKRNEAYYAKYPEDVNRVKGIVKLLRRFGDTTVRTPTEGAMSARRFQTLGLLFGAHGGLDMVHEMVMKASNDLALFGHLTRPTVSQMDRVFPLDDAIIYALLHEPIYCQGTAPKWSANRMREKYPQFDIDTDGPIYFTGEMIFPFMFDDFHELNKIKPLAEMVADDSDWPALYDEEQLAKNEVPVYAAVYMDD</sequence>
<feature type="non-terminal residue" evidence="1">
    <location>
        <position position="1"/>
    </location>
</feature>
<evidence type="ECO:0000313" key="2">
    <source>
        <dbReference type="Proteomes" id="UP001186974"/>
    </source>
</evidence>
<name>A0ACC3DEC1_9PEZI</name>
<keyword evidence="2" id="KW-1185">Reference proteome</keyword>
<dbReference type="EMBL" id="JAWDJW010006078">
    <property type="protein sequence ID" value="KAK3065989.1"/>
    <property type="molecule type" value="Genomic_DNA"/>
</dbReference>
<protein>
    <submittedName>
        <fullName evidence="1">Uncharacterized protein</fullName>
    </submittedName>
</protein>
<feature type="non-terminal residue" evidence="1">
    <location>
        <position position="309"/>
    </location>
</feature>
<organism evidence="1 2">
    <name type="scientific">Coniosporium uncinatum</name>
    <dbReference type="NCBI Taxonomy" id="93489"/>
    <lineage>
        <taxon>Eukaryota</taxon>
        <taxon>Fungi</taxon>
        <taxon>Dikarya</taxon>
        <taxon>Ascomycota</taxon>
        <taxon>Pezizomycotina</taxon>
        <taxon>Dothideomycetes</taxon>
        <taxon>Dothideomycetes incertae sedis</taxon>
        <taxon>Coniosporium</taxon>
    </lineage>
</organism>
<evidence type="ECO:0000313" key="1">
    <source>
        <dbReference type="EMBL" id="KAK3065989.1"/>
    </source>
</evidence>
<dbReference type="Proteomes" id="UP001186974">
    <property type="component" value="Unassembled WGS sequence"/>
</dbReference>
<accession>A0ACC3DEC1</accession>
<gene>
    <name evidence="1" type="ORF">LTS18_002153</name>
</gene>